<feature type="chain" id="PRO_5012895487" evidence="1">
    <location>
        <begin position="28"/>
        <end position="131"/>
    </location>
</feature>
<keyword evidence="1" id="KW-0732">Signal</keyword>
<name>A0A229UPZ5_9BACL</name>
<evidence type="ECO:0000313" key="2">
    <source>
        <dbReference type="EMBL" id="OXM85430.1"/>
    </source>
</evidence>
<keyword evidence="3" id="KW-1185">Reference proteome</keyword>
<feature type="signal peptide" evidence="1">
    <location>
        <begin position="1"/>
        <end position="27"/>
    </location>
</feature>
<reference evidence="2 3" key="1">
    <citation type="submission" date="2017-07" db="EMBL/GenBank/DDBJ databases">
        <title>Genome sequencing and assembly of Paenibacillus rigui.</title>
        <authorList>
            <person name="Mayilraj S."/>
        </authorList>
    </citation>
    <scope>NUCLEOTIDE SEQUENCE [LARGE SCALE GENOMIC DNA]</scope>
    <source>
        <strain evidence="2 3">JCM 16352</strain>
    </source>
</reference>
<evidence type="ECO:0000313" key="3">
    <source>
        <dbReference type="Proteomes" id="UP000215509"/>
    </source>
</evidence>
<dbReference type="AlphaFoldDB" id="A0A229UPZ5"/>
<proteinExistence type="predicted"/>
<dbReference type="Proteomes" id="UP000215509">
    <property type="component" value="Unassembled WGS sequence"/>
</dbReference>
<sequence length="131" mass="13970">MNNVKKVIKASVLGVVASAMLCMPAGAQTPSRAALDGGIILQNPYLLYAYIDDVSLIYPEYRTQVKELPATLKNNVQSVKVVGATNIQAVIVNGTQIQFTSTTSAKAKATVYVTGGNGFYGYYNVTTESVK</sequence>
<protein>
    <submittedName>
        <fullName evidence="2">Uncharacterized protein</fullName>
    </submittedName>
</protein>
<dbReference type="RefSeq" id="WP_094015791.1">
    <property type="nucleotide sequence ID" value="NZ_NMQW01000022.1"/>
</dbReference>
<gene>
    <name evidence="2" type="ORF">CF651_15585</name>
</gene>
<organism evidence="2 3">
    <name type="scientific">Paenibacillus rigui</name>
    <dbReference type="NCBI Taxonomy" id="554312"/>
    <lineage>
        <taxon>Bacteria</taxon>
        <taxon>Bacillati</taxon>
        <taxon>Bacillota</taxon>
        <taxon>Bacilli</taxon>
        <taxon>Bacillales</taxon>
        <taxon>Paenibacillaceae</taxon>
        <taxon>Paenibacillus</taxon>
    </lineage>
</organism>
<evidence type="ECO:0000256" key="1">
    <source>
        <dbReference type="SAM" id="SignalP"/>
    </source>
</evidence>
<comment type="caution">
    <text evidence="2">The sequence shown here is derived from an EMBL/GenBank/DDBJ whole genome shotgun (WGS) entry which is preliminary data.</text>
</comment>
<accession>A0A229UPZ5</accession>
<dbReference type="EMBL" id="NMQW01000022">
    <property type="protein sequence ID" value="OXM85430.1"/>
    <property type="molecule type" value="Genomic_DNA"/>
</dbReference>